<proteinExistence type="predicted"/>
<dbReference type="Gene3D" id="3.80.10.10">
    <property type="entry name" value="Ribonuclease Inhibitor"/>
    <property type="match status" value="1"/>
</dbReference>
<evidence type="ECO:0000313" key="1">
    <source>
        <dbReference type="EMBL" id="KZS97453.1"/>
    </source>
</evidence>
<dbReference type="EMBL" id="KV419397">
    <property type="protein sequence ID" value="KZS97453.1"/>
    <property type="molecule type" value="Genomic_DNA"/>
</dbReference>
<reference evidence="1 2" key="1">
    <citation type="journal article" date="2016" name="Mol. Biol. Evol.">
        <title>Comparative Genomics of Early-Diverging Mushroom-Forming Fungi Provides Insights into the Origins of Lignocellulose Decay Capabilities.</title>
        <authorList>
            <person name="Nagy L.G."/>
            <person name="Riley R."/>
            <person name="Tritt A."/>
            <person name="Adam C."/>
            <person name="Daum C."/>
            <person name="Floudas D."/>
            <person name="Sun H."/>
            <person name="Yadav J.S."/>
            <person name="Pangilinan J."/>
            <person name="Larsson K.H."/>
            <person name="Matsuura K."/>
            <person name="Barry K."/>
            <person name="Labutti K."/>
            <person name="Kuo R."/>
            <person name="Ohm R.A."/>
            <person name="Bhattacharya S.S."/>
            <person name="Shirouzu T."/>
            <person name="Yoshinaga Y."/>
            <person name="Martin F.M."/>
            <person name="Grigoriev I.V."/>
            <person name="Hibbett D.S."/>
        </authorList>
    </citation>
    <scope>NUCLEOTIDE SEQUENCE [LARGE SCALE GENOMIC DNA]</scope>
    <source>
        <strain evidence="1 2">HHB9708</strain>
    </source>
</reference>
<dbReference type="PANTHER" id="PTHR38926">
    <property type="entry name" value="F-BOX DOMAIN CONTAINING PROTEIN, EXPRESSED"/>
    <property type="match status" value="1"/>
</dbReference>
<evidence type="ECO:0000313" key="2">
    <source>
        <dbReference type="Proteomes" id="UP000076722"/>
    </source>
</evidence>
<dbReference type="Proteomes" id="UP000076722">
    <property type="component" value="Unassembled WGS sequence"/>
</dbReference>
<dbReference type="STRING" id="1314777.A0A164Z1U1"/>
<dbReference type="OrthoDB" id="2269034at2759"/>
<dbReference type="SUPFAM" id="SSF52047">
    <property type="entry name" value="RNI-like"/>
    <property type="match status" value="1"/>
</dbReference>
<protein>
    <submittedName>
        <fullName evidence="1">Uncharacterized protein</fullName>
    </submittedName>
</protein>
<organism evidence="1 2">
    <name type="scientific">Sistotremastrum niveocremeum HHB9708</name>
    <dbReference type="NCBI Taxonomy" id="1314777"/>
    <lineage>
        <taxon>Eukaryota</taxon>
        <taxon>Fungi</taxon>
        <taxon>Dikarya</taxon>
        <taxon>Basidiomycota</taxon>
        <taxon>Agaricomycotina</taxon>
        <taxon>Agaricomycetes</taxon>
        <taxon>Sistotremastrales</taxon>
        <taxon>Sistotremastraceae</taxon>
        <taxon>Sertulicium</taxon>
        <taxon>Sertulicium niveocremeum</taxon>
    </lineage>
</organism>
<dbReference type="PANTHER" id="PTHR38926:SF72">
    <property type="entry name" value="IM:7136021-RELATED"/>
    <property type="match status" value="1"/>
</dbReference>
<dbReference type="AlphaFoldDB" id="A0A164Z1U1"/>
<accession>A0A164Z1U1</accession>
<keyword evidence="2" id="KW-1185">Reference proteome</keyword>
<dbReference type="InterPro" id="IPR032675">
    <property type="entry name" value="LRR_dom_sf"/>
</dbReference>
<sequence>MSSFTPIALSVIIEEAIAEADKQVDAFIQTALKNVDISLDTWDFRLKGIRRDTRTSAIRKARVIAALNTLNKAEIVRESKTSMSALKAYLHATHTKLSEGVAIDHIIKSTEPGSVILRREMNRQLTIIRMPVEILSMIFEEYAASGFWDERYEVENWRYSYINLPPSALEKHGYKDVCSIGHVCSDWRNVALKTGPLWSRLSLRWPRAVLRTFIARSRGSSLEVFSGSSELRGSIDDGVFGDMSSLIMKRSRLIKKIALDLSTTADSYSITESVNAAFAQLWESSFPNLKSLSLTSQHWAEVIYPSIGSGLLSSAPNLQELSLQRFELPTMDGDAPLVHLTSLTMDQMESSNGDLQLPDLVTSLCRMPNLETLKLKRLDFEKSASSNLDHGPRAELSQCRDFELQLSSQFPLEVLLSAIFCPKLENLEIECPPADDKLALSSFHALPQYIIDLVTQCRCLCLKPDPVERDLGAYYYMNKDADFVKDMPQYTFTERSYATHVLLGADRTQRIHPVIASVVKLPLDRLTVLYMDRLIAHETGHLIPKAENWRCLFSALSSLKQLEIWHMKKIITIHLCKALGNALSCPELTTLTIDNKSFNLKEVKRCLSQRKGFKVALQTLNIKSSDRTSPMKSIPCSYRVVECFTNCEEITKL</sequence>
<gene>
    <name evidence="1" type="ORF">SISNIDRAFT_482351</name>
</gene>
<name>A0A164Z1U1_9AGAM</name>